<dbReference type="Pfam" id="PF00462">
    <property type="entry name" value="Glutaredoxin"/>
    <property type="match status" value="1"/>
</dbReference>
<evidence type="ECO:0000313" key="2">
    <source>
        <dbReference type="EMBL" id="AXQ51899.1"/>
    </source>
</evidence>
<feature type="domain" description="Glutaredoxin" evidence="1">
    <location>
        <begin position="2"/>
        <end position="56"/>
    </location>
</feature>
<gene>
    <name evidence="2" type="primary">63</name>
    <name evidence="2" type="ORF">SEA_CATFISH_63</name>
</gene>
<dbReference type="Gene3D" id="3.40.30.10">
    <property type="entry name" value="Glutaredoxin"/>
    <property type="match status" value="1"/>
</dbReference>
<dbReference type="CDD" id="cd02976">
    <property type="entry name" value="NrdH"/>
    <property type="match status" value="1"/>
</dbReference>
<evidence type="ECO:0000313" key="3">
    <source>
        <dbReference type="Proteomes" id="UP000264051"/>
    </source>
</evidence>
<evidence type="ECO:0000259" key="1">
    <source>
        <dbReference type="Pfam" id="PF00462"/>
    </source>
</evidence>
<proteinExistence type="predicted"/>
<name>A0A385D1G8_9CAUD</name>
<dbReference type="PANTHER" id="PTHR34386:SF1">
    <property type="entry name" value="GLUTAREDOXIN-LIKE PROTEIN NRDH"/>
    <property type="match status" value="1"/>
</dbReference>
<dbReference type="GeneID" id="63911589"/>
<organism evidence="2 3">
    <name type="scientific">Gordonia phage Catfish</name>
    <dbReference type="NCBI Taxonomy" id="2301538"/>
    <lineage>
        <taxon>Viruses</taxon>
        <taxon>Duplodnaviria</taxon>
        <taxon>Heunggongvirae</taxon>
        <taxon>Uroviricota</taxon>
        <taxon>Caudoviricetes</taxon>
        <taxon>Ruthgordonvirinae</taxon>
        <taxon>Catfishvirus</taxon>
        <taxon>Catfishvirus catfish</taxon>
    </lineage>
</organism>
<protein>
    <submittedName>
        <fullName evidence="2">NrdH-like glutaredoxin</fullName>
    </submittedName>
</protein>
<dbReference type="SUPFAM" id="SSF52833">
    <property type="entry name" value="Thioredoxin-like"/>
    <property type="match status" value="1"/>
</dbReference>
<reference evidence="3" key="1">
    <citation type="submission" date="2018-07" db="EMBL/GenBank/DDBJ databases">
        <authorList>
            <person name="Byford A.D."/>
            <person name="Nguyen L.Q."/>
            <person name="Alvarez I.A."/>
            <person name="Bhandari M."/>
            <person name="Desselle J.R."/>
            <person name="Duong Q.-N.N."/>
            <person name="Dupree A.F."/>
            <person name="Feroben K.E."/>
            <person name="Garrison M.E."/>
            <person name="Higginbotham J.L."/>
            <person name="Hunter C.W."/>
            <person name="Knight B.A."/>
            <person name="Lee J.A."/>
            <person name="Lewis I.C."/>
            <person name="Long E.L."/>
            <person name="Rimal A."/>
            <person name="Sinnasone S."/>
            <person name="Tandukar J."/>
            <person name="Willis C.E."/>
            <person name="Nguyen A.V."/>
            <person name="Hancock A.M."/>
            <person name="Dicus A.P."/>
            <person name="Gallien G.E."/>
            <person name="Weidemeier A.M.D."/>
            <person name="Gissendanner C.R."/>
            <person name="Findley A.M."/>
            <person name="Bollivar D.W."/>
            <person name="Garlena R.A."/>
            <person name="Russell D.A."/>
            <person name="Pope W.H."/>
            <person name="Jacobs-Sera D."/>
            <person name="Hatfull G.F."/>
        </authorList>
    </citation>
    <scope>NUCLEOTIDE SEQUENCE [LARGE SCALE GENOMIC DNA]</scope>
</reference>
<dbReference type="RefSeq" id="YP_010050852.1">
    <property type="nucleotide sequence ID" value="NC_054434.1"/>
</dbReference>
<dbReference type="EMBL" id="MH697580">
    <property type="protein sequence ID" value="AXQ51899.1"/>
    <property type="molecule type" value="Genomic_DNA"/>
</dbReference>
<dbReference type="InterPro" id="IPR036249">
    <property type="entry name" value="Thioredoxin-like_sf"/>
</dbReference>
<dbReference type="InterPro" id="IPR002109">
    <property type="entry name" value="Glutaredoxin"/>
</dbReference>
<sequence length="72" mass="8313">MITVYTKPDCPMCDRTKAKLDERGIAYETTDLVDDPKALEFVRSLGYSSAPVVYVSPEWHWSSYKPDEIKRL</sequence>
<dbReference type="GO" id="GO:0009055">
    <property type="term" value="F:electron transfer activity"/>
    <property type="evidence" value="ECO:0007669"/>
    <property type="project" value="TreeGrafter"/>
</dbReference>
<dbReference type="PANTHER" id="PTHR34386">
    <property type="entry name" value="GLUTAREDOXIN"/>
    <property type="match status" value="1"/>
</dbReference>
<keyword evidence="3" id="KW-1185">Reference proteome</keyword>
<dbReference type="PROSITE" id="PS51354">
    <property type="entry name" value="GLUTAREDOXIN_2"/>
    <property type="match status" value="1"/>
</dbReference>
<dbReference type="Proteomes" id="UP000264051">
    <property type="component" value="Segment"/>
</dbReference>
<dbReference type="KEGG" id="vg:63911589"/>
<accession>A0A385D1G8</accession>
<dbReference type="InterPro" id="IPR051548">
    <property type="entry name" value="Grx-like_ET"/>
</dbReference>